<reference evidence="1" key="1">
    <citation type="submission" date="2023-07" db="EMBL/GenBank/DDBJ databases">
        <title>Sorghum-associated microbial communities from plants grown in Nebraska, USA.</title>
        <authorList>
            <person name="Schachtman D."/>
        </authorList>
    </citation>
    <scope>NUCLEOTIDE SEQUENCE</scope>
    <source>
        <strain evidence="1">BE73</strain>
    </source>
</reference>
<protein>
    <submittedName>
        <fullName evidence="1">ParB-like chromosome segregation protein Spo0J</fullName>
    </submittedName>
</protein>
<dbReference type="EMBL" id="JAVDTP010000014">
    <property type="protein sequence ID" value="MDR6753437.1"/>
    <property type="molecule type" value="Genomic_DNA"/>
</dbReference>
<evidence type="ECO:0000313" key="1">
    <source>
        <dbReference type="EMBL" id="MDR6753437.1"/>
    </source>
</evidence>
<organism evidence="1 2">
    <name type="scientific">Deinococcus soli</name>
    <name type="common">ex Cha et al. 2016</name>
    <dbReference type="NCBI Taxonomy" id="1309411"/>
    <lineage>
        <taxon>Bacteria</taxon>
        <taxon>Thermotogati</taxon>
        <taxon>Deinococcota</taxon>
        <taxon>Deinococci</taxon>
        <taxon>Deinococcales</taxon>
        <taxon>Deinococcaceae</taxon>
        <taxon>Deinococcus</taxon>
    </lineage>
</organism>
<comment type="caution">
    <text evidence="1">The sequence shown here is derived from an EMBL/GenBank/DDBJ whole genome shotgun (WGS) entry which is preliminary data.</text>
</comment>
<dbReference type="Proteomes" id="UP001252370">
    <property type="component" value="Unassembled WGS sequence"/>
</dbReference>
<keyword evidence="2" id="KW-1185">Reference proteome</keyword>
<evidence type="ECO:0000313" key="2">
    <source>
        <dbReference type="Proteomes" id="UP001252370"/>
    </source>
</evidence>
<sequence>MKHGREAQPLARIEWMPREDLHANGYNPNHVAKPELELLKVSIIEDGWTQPIVARPDGQIVDGFHRWTVSADPRIYAMTDGLVPVVRLEPPATGDQMLSTIRHNRARGEHGVLPMANIVRRLRDEEGLTVEEVMARCGMEREEVVRLYDRGGMTERGTQHKTEFSKGWTPTRGE</sequence>
<accession>A0ACC6KLX3</accession>
<gene>
    <name evidence="1" type="ORF">J2Y01_003960</name>
</gene>
<name>A0ACC6KLX3_9DEIO</name>
<proteinExistence type="predicted"/>